<dbReference type="PANTHER" id="PTHR46128:SF358">
    <property type="entry name" value="TETRATRICOPEPTIDE REPEAT (TPR)-LIKE SUPERFAMILY PROTEIN"/>
    <property type="match status" value="1"/>
</dbReference>
<feature type="repeat" description="PPR" evidence="3">
    <location>
        <begin position="129"/>
        <end position="163"/>
    </location>
</feature>
<dbReference type="Pfam" id="PF12854">
    <property type="entry name" value="PPR_1"/>
    <property type="match status" value="1"/>
</dbReference>
<evidence type="ECO:0000256" key="2">
    <source>
        <dbReference type="ARBA" id="ARBA00022737"/>
    </source>
</evidence>
<proteinExistence type="inferred from homology"/>
<dbReference type="InterPro" id="IPR011990">
    <property type="entry name" value="TPR-like_helical_dom_sf"/>
</dbReference>
<evidence type="ECO:0000256" key="3">
    <source>
        <dbReference type="PROSITE-ProRule" id="PRU00708"/>
    </source>
</evidence>
<name>A0A397XT93_BRACM</name>
<evidence type="ECO:0000313" key="4">
    <source>
        <dbReference type="EMBL" id="RID44462.1"/>
    </source>
</evidence>
<sequence length="400" mass="44818">MLARVCRSKSSSPAVSAARLFCTRSIRHALAKESSVGESGGSRSGFHEIKGLDDAIDLFKDMVRSSPLPSAIDFNKLMGVVVRMERPDLVISLYQKMERKQIRRDIYSMNILIKCFCSCSKLPFALSTFGSVISIFIDGYCGAKRVDDGMELLHEMSRRGLVANTITYTTLIHGFCQEMISSGVCLNVVTCSTLLDGICDNGKLKDALEMFKVMQKSKMDLDASHPFNAVEPDVQTYNILICGLINNGNFLEAEELYEEMPHRGMVDDGVELFCEMGPRGIVANAITYITLIRGFGKVGNINGALDNFQEMISSGVIPDTITIRNMLTSLWSKEELKRAVAMLEDLQMSMLYYWSELKKHTFQKISGVKRCLGVFPFCSCLHGYCQARSSWWLQGWIQRE</sequence>
<comment type="similarity">
    <text evidence="1">Belongs to the PPR family. P subfamily.</text>
</comment>
<feature type="repeat" description="PPR" evidence="3">
    <location>
        <begin position="187"/>
        <end position="221"/>
    </location>
</feature>
<dbReference type="PANTHER" id="PTHR46128">
    <property type="entry name" value="MITOCHONDRIAL GROUP I INTRON SPLICING FACTOR CCM1"/>
    <property type="match status" value="1"/>
</dbReference>
<evidence type="ECO:0008006" key="6">
    <source>
        <dbReference type="Google" id="ProtNLM"/>
    </source>
</evidence>
<dbReference type="InterPro" id="IPR050872">
    <property type="entry name" value="PPR_P_subfamily"/>
</dbReference>
<feature type="repeat" description="PPR" evidence="3">
    <location>
        <begin position="284"/>
        <end position="318"/>
    </location>
</feature>
<reference evidence="4 5" key="1">
    <citation type="submission" date="2018-06" db="EMBL/GenBank/DDBJ databases">
        <title>WGS assembly of Brassica rapa FPsc.</title>
        <authorList>
            <person name="Bowman J."/>
            <person name="Kohchi T."/>
            <person name="Yamato K."/>
            <person name="Jenkins J."/>
            <person name="Shu S."/>
            <person name="Ishizaki K."/>
            <person name="Yamaoka S."/>
            <person name="Nishihama R."/>
            <person name="Nakamura Y."/>
            <person name="Berger F."/>
            <person name="Adam C."/>
            <person name="Aki S."/>
            <person name="Althoff F."/>
            <person name="Araki T."/>
            <person name="Arteaga-Vazquez M."/>
            <person name="Balasubrmanian S."/>
            <person name="Bauer D."/>
            <person name="Boehm C."/>
            <person name="Briginshaw L."/>
            <person name="Caballero-Perez J."/>
            <person name="Catarino B."/>
            <person name="Chen F."/>
            <person name="Chiyoda S."/>
            <person name="Chovatia M."/>
            <person name="Davies K."/>
            <person name="Delmans M."/>
            <person name="Demura T."/>
            <person name="Dierschke T."/>
            <person name="Dolan L."/>
            <person name="Dorantes-Acosta A."/>
            <person name="Eklund D."/>
            <person name="Florent S."/>
            <person name="Flores-Sandoval E."/>
            <person name="Fujiyama A."/>
            <person name="Fukuzawa H."/>
            <person name="Galik B."/>
            <person name="Grimanelli D."/>
            <person name="Grimwood J."/>
            <person name="Grossniklaus U."/>
            <person name="Hamada T."/>
            <person name="Haseloff J."/>
            <person name="Hetherington A."/>
            <person name="Higo A."/>
            <person name="Hirakawa Y."/>
            <person name="Hundley H."/>
            <person name="Ikeda Y."/>
            <person name="Inoue K."/>
            <person name="Inoue S."/>
            <person name="Ishida S."/>
            <person name="Jia Q."/>
            <person name="Kakita M."/>
            <person name="Kanazawa T."/>
            <person name="Kawai Y."/>
            <person name="Kawashima T."/>
            <person name="Kennedy M."/>
            <person name="Kinose K."/>
            <person name="Kinoshita T."/>
            <person name="Kohara Y."/>
            <person name="Koide E."/>
            <person name="Komatsu K."/>
            <person name="Kopischke S."/>
            <person name="Kubo M."/>
            <person name="Kyozuka J."/>
            <person name="Lagercrantz U."/>
            <person name="Lin S."/>
            <person name="Lindquist E."/>
            <person name="Lipzen A."/>
            <person name="Lu C."/>
            <person name="Luna E."/>
            <person name="Martienssen R."/>
            <person name="Minamino N."/>
            <person name="Mizutani M."/>
            <person name="Mizutani M."/>
            <person name="Mochizuki N."/>
            <person name="Monte I."/>
            <person name="Mosher R."/>
            <person name="Nagasaki H."/>
            <person name="Nakagami H."/>
            <person name="Naramoto S."/>
            <person name="Nishitani K."/>
            <person name="Ohtani M."/>
            <person name="Okamoto T."/>
            <person name="Okumura M."/>
            <person name="Phillips J."/>
            <person name="Pollak B."/>
            <person name="Reinders A."/>
            <person name="Roevekamp M."/>
            <person name="Sano R."/>
            <person name="Sawa S."/>
            <person name="Schmid M."/>
            <person name="Shirakawa M."/>
            <person name="Solano R."/>
            <person name="Spunde A."/>
            <person name="Suetsugu N."/>
            <person name="Sugano S."/>
            <person name="Sugiyama A."/>
            <person name="Sun R."/>
            <person name="Suzuki Y."/>
            <person name="Takenaka M."/>
            <person name="Takezawa D."/>
            <person name="Tomogane H."/>
            <person name="Tsuzuki M."/>
            <person name="Ueda T."/>
            <person name="Umeda M."/>
            <person name="Ward J."/>
            <person name="Watanabe Y."/>
            <person name="Yazaki K."/>
            <person name="Yokoyama R."/>
            <person name="Yoshitake Y."/>
            <person name="Yotsui I."/>
            <person name="Zachgo S."/>
            <person name="Schmutz J."/>
        </authorList>
    </citation>
    <scope>NUCLEOTIDE SEQUENCE [LARGE SCALE GENOMIC DNA]</scope>
    <source>
        <strain evidence="5">cv. B-3</strain>
    </source>
</reference>
<keyword evidence="2" id="KW-0677">Repeat</keyword>
<dbReference type="InterPro" id="IPR002885">
    <property type="entry name" value="PPR_rpt"/>
</dbReference>
<organism evidence="4 5">
    <name type="scientific">Brassica campestris</name>
    <name type="common">Field mustard</name>
    <dbReference type="NCBI Taxonomy" id="3711"/>
    <lineage>
        <taxon>Eukaryota</taxon>
        <taxon>Viridiplantae</taxon>
        <taxon>Streptophyta</taxon>
        <taxon>Embryophyta</taxon>
        <taxon>Tracheophyta</taxon>
        <taxon>Spermatophyta</taxon>
        <taxon>Magnoliopsida</taxon>
        <taxon>eudicotyledons</taxon>
        <taxon>Gunneridae</taxon>
        <taxon>Pentapetalae</taxon>
        <taxon>rosids</taxon>
        <taxon>malvids</taxon>
        <taxon>Brassicales</taxon>
        <taxon>Brassicaceae</taxon>
        <taxon>Brassiceae</taxon>
        <taxon>Brassica</taxon>
    </lineage>
</organism>
<dbReference type="AlphaFoldDB" id="A0A397XT93"/>
<feature type="repeat" description="PPR" evidence="3">
    <location>
        <begin position="233"/>
        <end position="267"/>
    </location>
</feature>
<dbReference type="Gene3D" id="1.25.40.10">
    <property type="entry name" value="Tetratricopeptide repeat domain"/>
    <property type="match status" value="4"/>
</dbReference>
<dbReference type="PROSITE" id="PS51375">
    <property type="entry name" value="PPR"/>
    <property type="match status" value="4"/>
</dbReference>
<dbReference type="Proteomes" id="UP000264353">
    <property type="component" value="Chromosome A9"/>
</dbReference>
<protein>
    <recommendedName>
        <fullName evidence="6">Pentacotripeptide-repeat region of PRORP domain-containing protein</fullName>
    </recommendedName>
</protein>
<gene>
    <name evidence="4" type="ORF">BRARA_I01252</name>
</gene>
<dbReference type="NCBIfam" id="TIGR00756">
    <property type="entry name" value="PPR"/>
    <property type="match status" value="4"/>
</dbReference>
<evidence type="ECO:0000313" key="5">
    <source>
        <dbReference type="Proteomes" id="UP000264353"/>
    </source>
</evidence>
<dbReference type="EMBL" id="CM010636">
    <property type="protein sequence ID" value="RID44462.1"/>
    <property type="molecule type" value="Genomic_DNA"/>
</dbReference>
<accession>A0A397XT93</accession>
<evidence type="ECO:0000256" key="1">
    <source>
        <dbReference type="ARBA" id="ARBA00007626"/>
    </source>
</evidence>
<dbReference type="Pfam" id="PF13041">
    <property type="entry name" value="PPR_2"/>
    <property type="match status" value="4"/>
</dbReference>